<dbReference type="InterPro" id="IPR011008">
    <property type="entry name" value="Dimeric_a/b-barrel"/>
</dbReference>
<dbReference type="Pfam" id="PF05336">
    <property type="entry name" value="rhaM"/>
    <property type="match status" value="1"/>
</dbReference>
<gene>
    <name evidence="1" type="ORF">GCM10010968_02490</name>
</gene>
<evidence type="ECO:0000313" key="2">
    <source>
        <dbReference type="Proteomes" id="UP000626982"/>
    </source>
</evidence>
<dbReference type="Gene3D" id="3.30.70.100">
    <property type="match status" value="1"/>
</dbReference>
<proteinExistence type="predicted"/>
<dbReference type="InterPro" id="IPR008000">
    <property type="entry name" value="Rham/fucose_mutarotase"/>
</dbReference>
<organism evidence="1 2">
    <name type="scientific">Agrococcus terreus</name>
    <dbReference type="NCBI Taxonomy" id="574649"/>
    <lineage>
        <taxon>Bacteria</taxon>
        <taxon>Bacillati</taxon>
        <taxon>Actinomycetota</taxon>
        <taxon>Actinomycetes</taxon>
        <taxon>Micrococcales</taxon>
        <taxon>Microbacteriaceae</taxon>
        <taxon>Agrococcus</taxon>
    </lineage>
</organism>
<name>A0ABQ2KDK4_9MICO</name>
<dbReference type="SUPFAM" id="SSF54909">
    <property type="entry name" value="Dimeric alpha+beta barrel"/>
    <property type="match status" value="1"/>
</dbReference>
<dbReference type="RefSeq" id="WP_229679436.1">
    <property type="nucleotide sequence ID" value="NZ_BAABBD010000001.1"/>
</dbReference>
<dbReference type="PANTHER" id="PTHR34389:SF2">
    <property type="entry name" value="L-RHAMNOSE MUTAROTASE"/>
    <property type="match status" value="1"/>
</dbReference>
<reference evidence="2" key="1">
    <citation type="journal article" date="2019" name="Int. J. Syst. Evol. Microbiol.">
        <title>The Global Catalogue of Microorganisms (GCM) 10K type strain sequencing project: providing services to taxonomists for standard genome sequencing and annotation.</title>
        <authorList>
            <consortium name="The Broad Institute Genomics Platform"/>
            <consortium name="The Broad Institute Genome Sequencing Center for Infectious Disease"/>
            <person name="Wu L."/>
            <person name="Ma J."/>
        </authorList>
    </citation>
    <scope>NUCLEOTIDE SEQUENCE [LARGE SCALE GENOMIC DNA]</scope>
    <source>
        <strain evidence="2">CGMCC 1.6960</strain>
    </source>
</reference>
<evidence type="ECO:0000313" key="1">
    <source>
        <dbReference type="EMBL" id="GGN77650.1"/>
    </source>
</evidence>
<sequence>MGGTTGQQLHPAPLHPAPLHPMCFRLRVRPELVAEYRERHAAVWPEMLRALAATGWHDYRIFVADDGTCIGTFRTADLAASLAGMAATDVNARWQAEMRPFFEGLERPADESFELLPLAFDLEAQLAAAPDDPADRR</sequence>
<dbReference type="EMBL" id="BMLM01000001">
    <property type="protein sequence ID" value="GGN77650.1"/>
    <property type="molecule type" value="Genomic_DNA"/>
</dbReference>
<protein>
    <recommendedName>
        <fullName evidence="3">L-rhamnose mutarotase</fullName>
    </recommendedName>
</protein>
<accession>A0ABQ2KDK4</accession>
<keyword evidence="2" id="KW-1185">Reference proteome</keyword>
<dbReference type="Proteomes" id="UP000626982">
    <property type="component" value="Unassembled WGS sequence"/>
</dbReference>
<comment type="caution">
    <text evidence="1">The sequence shown here is derived from an EMBL/GenBank/DDBJ whole genome shotgun (WGS) entry which is preliminary data.</text>
</comment>
<dbReference type="PANTHER" id="PTHR34389">
    <property type="entry name" value="L-RHAMNOSE MUTAROTASE"/>
    <property type="match status" value="1"/>
</dbReference>
<evidence type="ECO:0008006" key="3">
    <source>
        <dbReference type="Google" id="ProtNLM"/>
    </source>
</evidence>